<evidence type="ECO:0000313" key="3">
    <source>
        <dbReference type="Proteomes" id="UP000199054"/>
    </source>
</evidence>
<proteinExistence type="predicted"/>
<feature type="region of interest" description="Disordered" evidence="1">
    <location>
        <begin position="76"/>
        <end position="164"/>
    </location>
</feature>
<accession>A0A1H8KLS0</accession>
<dbReference type="OrthoDB" id="9997172at2"/>
<reference evidence="2 3" key="1">
    <citation type="submission" date="2016-10" db="EMBL/GenBank/DDBJ databases">
        <authorList>
            <person name="de Groot N.N."/>
        </authorList>
    </citation>
    <scope>NUCLEOTIDE SEQUENCE [LARGE SCALE GENOMIC DNA]</scope>
    <source>
        <strain evidence="2 3">DSM 8512</strain>
    </source>
</reference>
<gene>
    <name evidence="2" type="ORF">SAMN04489859_102312</name>
</gene>
<dbReference type="EMBL" id="FODE01000023">
    <property type="protein sequence ID" value="SEN93899.1"/>
    <property type="molecule type" value="Genomic_DNA"/>
</dbReference>
<dbReference type="RefSeq" id="WP_090614018.1">
    <property type="nucleotide sequence ID" value="NZ_CP067124.1"/>
</dbReference>
<evidence type="ECO:0000256" key="1">
    <source>
        <dbReference type="SAM" id="MobiDB-lite"/>
    </source>
</evidence>
<evidence type="ECO:0000313" key="2">
    <source>
        <dbReference type="EMBL" id="SEN93899.1"/>
    </source>
</evidence>
<dbReference type="Proteomes" id="UP000199054">
    <property type="component" value="Unassembled WGS sequence"/>
</dbReference>
<dbReference type="AlphaFoldDB" id="A0A1H8KLS0"/>
<organism evidence="2 3">
    <name type="scientific">Paracoccus alcaliphilus</name>
    <dbReference type="NCBI Taxonomy" id="34002"/>
    <lineage>
        <taxon>Bacteria</taxon>
        <taxon>Pseudomonadati</taxon>
        <taxon>Pseudomonadota</taxon>
        <taxon>Alphaproteobacteria</taxon>
        <taxon>Rhodobacterales</taxon>
        <taxon>Paracoccaceae</taxon>
        <taxon>Paracoccus</taxon>
    </lineage>
</organism>
<keyword evidence="3" id="KW-1185">Reference proteome</keyword>
<feature type="compositionally biased region" description="Basic and acidic residues" evidence="1">
    <location>
        <begin position="79"/>
        <end position="99"/>
    </location>
</feature>
<name>A0A1H8KLS0_9RHOB</name>
<sequence length="164" mass="17412">MEMNTALMPYSLSAAGSSAIGTSNAEGNGARAFSLAPAAQNIAFYFRNWPFPVDATEQLWDDTEMRSWQEKLASYREASLIRRTEKAQTEEPKPAEARPAEPGARNGAAPPLGPDASQDDALRVVTAPKPAAAESQPAPDRSEPAMISPEQAADTPPADTEQGA</sequence>
<protein>
    <submittedName>
        <fullName evidence="2">Uncharacterized protein</fullName>
    </submittedName>
</protein>